<keyword evidence="2" id="KW-1185">Reference proteome</keyword>
<accession>A0A5S9P121</accession>
<dbReference type="InterPro" id="IPR038573">
    <property type="entry name" value="BrnT_sf"/>
</dbReference>
<evidence type="ECO:0000313" key="1">
    <source>
        <dbReference type="EMBL" id="CAA0096833.1"/>
    </source>
</evidence>
<dbReference type="EMBL" id="CACSAS010000001">
    <property type="protein sequence ID" value="CAA0096833.1"/>
    <property type="molecule type" value="Genomic_DNA"/>
</dbReference>
<dbReference type="Proteomes" id="UP000433050">
    <property type="component" value="Unassembled WGS sequence"/>
</dbReference>
<gene>
    <name evidence="1" type="ORF">STARVERO_02066</name>
</gene>
<evidence type="ECO:0000313" key="2">
    <source>
        <dbReference type="Proteomes" id="UP000433050"/>
    </source>
</evidence>
<dbReference type="AlphaFoldDB" id="A0A5S9P121"/>
<proteinExistence type="predicted"/>
<sequence length="84" mass="9480">MIILWDEPKRLANIEKHGFDFAELTEDFFAAAAIVPAKGERLMAIGEFNGAVVVAVVFRVLGEEAVSIVSMRRADRQERRFWNG</sequence>
<evidence type="ECO:0008006" key="3">
    <source>
        <dbReference type="Google" id="ProtNLM"/>
    </source>
</evidence>
<organism evidence="1 2">
    <name type="scientific">Starkeya nomas</name>
    <dbReference type="NCBI Taxonomy" id="2666134"/>
    <lineage>
        <taxon>Bacteria</taxon>
        <taxon>Pseudomonadati</taxon>
        <taxon>Pseudomonadota</taxon>
        <taxon>Alphaproteobacteria</taxon>
        <taxon>Hyphomicrobiales</taxon>
        <taxon>Xanthobacteraceae</taxon>
        <taxon>Starkeya</taxon>
    </lineage>
</organism>
<reference evidence="1 2" key="1">
    <citation type="submission" date="2019-12" db="EMBL/GenBank/DDBJ databases">
        <authorList>
            <person name="Reyes-Prieto M."/>
        </authorList>
    </citation>
    <scope>NUCLEOTIDE SEQUENCE [LARGE SCALE GENOMIC DNA]</scope>
    <source>
        <strain evidence="1">HF14-78462</strain>
    </source>
</reference>
<protein>
    <recommendedName>
        <fullName evidence="3">BrnT family toxin</fullName>
    </recommendedName>
</protein>
<dbReference type="InterPro" id="IPR007460">
    <property type="entry name" value="BrnT_toxin"/>
</dbReference>
<dbReference type="RefSeq" id="WP_159598793.1">
    <property type="nucleotide sequence ID" value="NZ_CACSAS010000001.1"/>
</dbReference>
<dbReference type="Pfam" id="PF04365">
    <property type="entry name" value="BrnT_toxin"/>
    <property type="match status" value="1"/>
</dbReference>
<name>A0A5S9P121_9HYPH</name>
<dbReference type="Gene3D" id="3.10.450.530">
    <property type="entry name" value="Ribonuclease toxin, BrnT, of type II toxin-antitoxin system"/>
    <property type="match status" value="1"/>
</dbReference>